<protein>
    <submittedName>
        <fullName evidence="1">Uncharacterized protein</fullName>
    </submittedName>
</protein>
<sequence length="144" mass="16512">MMKNIFKLQQKFTASPLQSRIKKQFSTNNFLLNSHNENYKTLLPHPDTTSAKSMLETLTTIYPSTINNLLDKYSNTVRLIAVENAMLKVYIEIEKNKDLKNNTPLGRTIGQTCWDDASMREAVFLELVENLETFHKDVLASDAI</sequence>
<reference evidence="1" key="1">
    <citation type="submission" date="2020-05" db="EMBL/GenBank/DDBJ databases">
        <title>Phylogenomic resolution of chytrid fungi.</title>
        <authorList>
            <person name="Stajich J.E."/>
            <person name="Amses K."/>
            <person name="Simmons R."/>
            <person name="Seto K."/>
            <person name="Myers J."/>
            <person name="Bonds A."/>
            <person name="Quandt C.A."/>
            <person name="Barry K."/>
            <person name="Liu P."/>
            <person name="Grigoriev I."/>
            <person name="Longcore J.E."/>
            <person name="James T.Y."/>
        </authorList>
    </citation>
    <scope>NUCLEOTIDE SEQUENCE</scope>
    <source>
        <strain evidence="1">JEL0476</strain>
    </source>
</reference>
<evidence type="ECO:0000313" key="1">
    <source>
        <dbReference type="EMBL" id="KAJ3216167.1"/>
    </source>
</evidence>
<proteinExistence type="predicted"/>
<accession>A0AAD5XZB4</accession>
<gene>
    <name evidence="1" type="ORF">HK099_005988</name>
</gene>
<organism evidence="1 2">
    <name type="scientific">Clydaea vesicula</name>
    <dbReference type="NCBI Taxonomy" id="447962"/>
    <lineage>
        <taxon>Eukaryota</taxon>
        <taxon>Fungi</taxon>
        <taxon>Fungi incertae sedis</taxon>
        <taxon>Chytridiomycota</taxon>
        <taxon>Chytridiomycota incertae sedis</taxon>
        <taxon>Chytridiomycetes</taxon>
        <taxon>Lobulomycetales</taxon>
        <taxon>Lobulomycetaceae</taxon>
        <taxon>Clydaea</taxon>
    </lineage>
</organism>
<evidence type="ECO:0000313" key="2">
    <source>
        <dbReference type="Proteomes" id="UP001211065"/>
    </source>
</evidence>
<comment type="caution">
    <text evidence="1">The sequence shown here is derived from an EMBL/GenBank/DDBJ whole genome shotgun (WGS) entry which is preliminary data.</text>
</comment>
<keyword evidence="2" id="KW-1185">Reference proteome</keyword>
<dbReference type="EMBL" id="JADGJW010000493">
    <property type="protein sequence ID" value="KAJ3216167.1"/>
    <property type="molecule type" value="Genomic_DNA"/>
</dbReference>
<name>A0AAD5XZB4_9FUNG</name>
<dbReference type="AlphaFoldDB" id="A0AAD5XZB4"/>
<dbReference type="Proteomes" id="UP001211065">
    <property type="component" value="Unassembled WGS sequence"/>
</dbReference>